<sequence length="139" mass="16911">MEKMPFIFFMLVGFITNAQSKYTIINKDSNTNGITKMQFEEHNANRVYVRIWAECTPNDCFWGNFLTRKDISYPEYLQRVKGNWIPYYHPIKINESFVERQVTIYQHRTRRTRYKVTLKNDYKSSNRTDTSRSYYFARQ</sequence>
<keyword evidence="4" id="KW-1185">Reference proteome</keyword>
<dbReference type="OrthoDB" id="1443259at2"/>
<protein>
    <submittedName>
        <fullName evidence="2">Uncharacterized protein</fullName>
    </submittedName>
</protein>
<evidence type="ECO:0000313" key="1">
    <source>
        <dbReference type="EMBL" id="MBD1262188.1"/>
    </source>
</evidence>
<name>A0A316DTZ7_9FLAO</name>
<proteinExistence type="predicted"/>
<dbReference type="EMBL" id="JACWLN010000009">
    <property type="protein sequence ID" value="MBD1262188.1"/>
    <property type="molecule type" value="Genomic_DNA"/>
</dbReference>
<dbReference type="Proteomes" id="UP000245667">
    <property type="component" value="Unassembled WGS sequence"/>
</dbReference>
<evidence type="ECO:0000313" key="3">
    <source>
        <dbReference type="Proteomes" id="UP000245667"/>
    </source>
</evidence>
<gene>
    <name evidence="1" type="ORF">HZY62_16425</name>
    <name evidence="2" type="ORF">LX92_03702</name>
</gene>
<dbReference type="RefSeq" id="WP_109653744.1">
    <property type="nucleotide sequence ID" value="NZ_JACWLN010000009.1"/>
</dbReference>
<evidence type="ECO:0000313" key="2">
    <source>
        <dbReference type="EMBL" id="PWK21551.1"/>
    </source>
</evidence>
<comment type="caution">
    <text evidence="2">The sequence shown here is derived from an EMBL/GenBank/DDBJ whole genome shotgun (WGS) entry which is preliminary data.</text>
</comment>
<dbReference type="EMBL" id="QGGQ01000011">
    <property type="protein sequence ID" value="PWK21551.1"/>
    <property type="molecule type" value="Genomic_DNA"/>
</dbReference>
<reference evidence="1 4" key="2">
    <citation type="submission" date="2020-07" db="EMBL/GenBank/DDBJ databases">
        <title>The draft genome sequence of Maribacter polysiphoniae KCTC 22021.</title>
        <authorList>
            <person name="Mu L."/>
        </authorList>
    </citation>
    <scope>NUCLEOTIDE SEQUENCE [LARGE SCALE GENOMIC DNA]</scope>
    <source>
        <strain evidence="1 4">KCTC 22021</strain>
    </source>
</reference>
<evidence type="ECO:0000313" key="4">
    <source>
        <dbReference type="Proteomes" id="UP000651837"/>
    </source>
</evidence>
<dbReference type="Proteomes" id="UP000651837">
    <property type="component" value="Unassembled WGS sequence"/>
</dbReference>
<organism evidence="2 3">
    <name type="scientific">Maribacter polysiphoniae</name>
    <dbReference type="NCBI Taxonomy" id="429344"/>
    <lineage>
        <taxon>Bacteria</taxon>
        <taxon>Pseudomonadati</taxon>
        <taxon>Bacteroidota</taxon>
        <taxon>Flavobacteriia</taxon>
        <taxon>Flavobacteriales</taxon>
        <taxon>Flavobacteriaceae</taxon>
        <taxon>Maribacter</taxon>
    </lineage>
</organism>
<accession>A0A316DTZ7</accession>
<reference evidence="2 3" key="1">
    <citation type="submission" date="2018-05" db="EMBL/GenBank/DDBJ databases">
        <title>Genomic Encyclopedia of Archaeal and Bacterial Type Strains, Phase II (KMG-II): from individual species to whole genera.</title>
        <authorList>
            <person name="Goeker M."/>
        </authorList>
    </citation>
    <scope>NUCLEOTIDE SEQUENCE [LARGE SCALE GENOMIC DNA]</scope>
    <source>
        <strain evidence="2 3">DSM 23514</strain>
    </source>
</reference>
<dbReference type="AlphaFoldDB" id="A0A316DTZ7"/>